<feature type="chain" id="PRO_5004556879" description="Secreted protein" evidence="1">
    <location>
        <begin position="22"/>
        <end position="261"/>
    </location>
</feature>
<dbReference type="OMA" id="MVHHSEN"/>
<evidence type="ECO:0000313" key="3">
    <source>
        <dbReference type="Proteomes" id="UP000030669"/>
    </source>
</evidence>
<sequence>MPSLARILLVALPALVLHAVATPMPFPLLRAADYRQQDVPSRVGTVKTYRIRRTTTIQESTHTELERALQTAPLPSHAASPEARDVNVVNVLGDLNLLNNYYLAAQGNSENLRKYAAQSASRSEDDGTFQRQCASELTSFHTNMQGYYTVLARIASDKGLDKGLANYDRQNDLETSLKDVVNLNKDTLQGVTVLVYNIPSLGPVLGPIVYEVKCLVDAVLDATENLTDAIINAIQPLLQDLLGQATDTMCSTGVDLAGLCI</sequence>
<dbReference type="STRING" id="670483.S7S4H0"/>
<reference evidence="2 3" key="1">
    <citation type="journal article" date="2012" name="Science">
        <title>The Paleozoic origin of enzymatic lignin decomposition reconstructed from 31 fungal genomes.</title>
        <authorList>
            <person name="Floudas D."/>
            <person name="Binder M."/>
            <person name="Riley R."/>
            <person name="Barry K."/>
            <person name="Blanchette R.A."/>
            <person name="Henrissat B."/>
            <person name="Martinez A.T."/>
            <person name="Otillar R."/>
            <person name="Spatafora J.W."/>
            <person name="Yadav J.S."/>
            <person name="Aerts A."/>
            <person name="Benoit I."/>
            <person name="Boyd A."/>
            <person name="Carlson A."/>
            <person name="Copeland A."/>
            <person name="Coutinho P.M."/>
            <person name="de Vries R.P."/>
            <person name="Ferreira P."/>
            <person name="Findley K."/>
            <person name="Foster B."/>
            <person name="Gaskell J."/>
            <person name="Glotzer D."/>
            <person name="Gorecki P."/>
            <person name="Heitman J."/>
            <person name="Hesse C."/>
            <person name="Hori C."/>
            <person name="Igarashi K."/>
            <person name="Jurgens J.A."/>
            <person name="Kallen N."/>
            <person name="Kersten P."/>
            <person name="Kohler A."/>
            <person name="Kuees U."/>
            <person name="Kumar T.K.A."/>
            <person name="Kuo A."/>
            <person name="LaButti K."/>
            <person name="Larrondo L.F."/>
            <person name="Lindquist E."/>
            <person name="Ling A."/>
            <person name="Lombard V."/>
            <person name="Lucas S."/>
            <person name="Lundell T."/>
            <person name="Martin R."/>
            <person name="McLaughlin D.J."/>
            <person name="Morgenstern I."/>
            <person name="Morin E."/>
            <person name="Murat C."/>
            <person name="Nagy L.G."/>
            <person name="Nolan M."/>
            <person name="Ohm R.A."/>
            <person name="Patyshakuliyeva A."/>
            <person name="Rokas A."/>
            <person name="Ruiz-Duenas F.J."/>
            <person name="Sabat G."/>
            <person name="Salamov A."/>
            <person name="Samejima M."/>
            <person name="Schmutz J."/>
            <person name="Slot J.C."/>
            <person name="St John F."/>
            <person name="Stenlid J."/>
            <person name="Sun H."/>
            <person name="Sun S."/>
            <person name="Syed K."/>
            <person name="Tsang A."/>
            <person name="Wiebenga A."/>
            <person name="Young D."/>
            <person name="Pisabarro A."/>
            <person name="Eastwood D.C."/>
            <person name="Martin F."/>
            <person name="Cullen D."/>
            <person name="Grigoriev I.V."/>
            <person name="Hibbett D.S."/>
        </authorList>
    </citation>
    <scope>NUCLEOTIDE SEQUENCE [LARGE SCALE GENOMIC DNA]</scope>
    <source>
        <strain evidence="2 3">ATCC 11539</strain>
    </source>
</reference>
<dbReference type="KEGG" id="gtr:GLOTRDRAFT_124558"/>
<dbReference type="RefSeq" id="XP_007861130.1">
    <property type="nucleotide sequence ID" value="XM_007862939.1"/>
</dbReference>
<dbReference type="EMBL" id="KB469296">
    <property type="protein sequence ID" value="EPQ60809.1"/>
    <property type="molecule type" value="Genomic_DNA"/>
</dbReference>
<dbReference type="OrthoDB" id="2497682at2759"/>
<feature type="signal peptide" evidence="1">
    <location>
        <begin position="1"/>
        <end position="21"/>
    </location>
</feature>
<dbReference type="HOGENOM" id="CLU_090701_0_0_1"/>
<dbReference type="AlphaFoldDB" id="S7S4H0"/>
<name>S7S4H0_GLOTA</name>
<proteinExistence type="predicted"/>
<keyword evidence="3" id="KW-1185">Reference proteome</keyword>
<dbReference type="eggNOG" id="ENOG502SPYR">
    <property type="taxonomic scope" value="Eukaryota"/>
</dbReference>
<evidence type="ECO:0000313" key="2">
    <source>
        <dbReference type="EMBL" id="EPQ60809.1"/>
    </source>
</evidence>
<dbReference type="Proteomes" id="UP000030669">
    <property type="component" value="Unassembled WGS sequence"/>
</dbReference>
<dbReference type="GeneID" id="19301111"/>
<evidence type="ECO:0000256" key="1">
    <source>
        <dbReference type="SAM" id="SignalP"/>
    </source>
</evidence>
<evidence type="ECO:0008006" key="4">
    <source>
        <dbReference type="Google" id="ProtNLM"/>
    </source>
</evidence>
<keyword evidence="1" id="KW-0732">Signal</keyword>
<gene>
    <name evidence="2" type="ORF">GLOTRDRAFT_124558</name>
</gene>
<protein>
    <recommendedName>
        <fullName evidence="4">Secreted protein</fullName>
    </recommendedName>
</protein>
<accession>S7S4H0</accession>
<organism evidence="2 3">
    <name type="scientific">Gloeophyllum trabeum (strain ATCC 11539 / FP-39264 / Madison 617)</name>
    <name type="common">Brown rot fungus</name>
    <dbReference type="NCBI Taxonomy" id="670483"/>
    <lineage>
        <taxon>Eukaryota</taxon>
        <taxon>Fungi</taxon>
        <taxon>Dikarya</taxon>
        <taxon>Basidiomycota</taxon>
        <taxon>Agaricomycotina</taxon>
        <taxon>Agaricomycetes</taxon>
        <taxon>Gloeophyllales</taxon>
        <taxon>Gloeophyllaceae</taxon>
        <taxon>Gloeophyllum</taxon>
    </lineage>
</organism>